<protein>
    <submittedName>
        <fullName evidence="1">Uncharacterized protein</fullName>
    </submittedName>
</protein>
<dbReference type="AlphaFoldDB" id="A0AAV5B5J5"/>
<sequence length="163" mass="18254">MADQEPVFPMMPLEEFEAAVRAHEEQLAGYGIMDPPAIEVARPARLEERPWRFFFPEHCAKIVANSLNGAGAHTEVEYAISLSLRRDGTFERGTEALASMNLPVWAKDERPAVVATVAPKDCVRRLADAVLSSPDVEKWDRTVYAPRSYTDEEWQASPSAHED</sequence>
<dbReference type="Proteomes" id="UP001055025">
    <property type="component" value="Unassembled WGS sequence"/>
</dbReference>
<comment type="caution">
    <text evidence="1">The sequence shown here is derived from an EMBL/GenBank/DDBJ whole genome shotgun (WGS) entry which is preliminary data.</text>
</comment>
<dbReference type="EMBL" id="BQKC01000002">
    <property type="protein sequence ID" value="GJM56292.1"/>
    <property type="molecule type" value="Genomic_DNA"/>
</dbReference>
<proteinExistence type="predicted"/>
<keyword evidence="2" id="KW-1185">Reference proteome</keyword>
<dbReference type="RefSeq" id="WP_135978619.1">
    <property type="nucleotide sequence ID" value="NZ_BQKC01000002.1"/>
</dbReference>
<name>A0AAV5B5J5_9ACTN</name>
<accession>A0AAV5B5J5</accession>
<evidence type="ECO:0000313" key="1">
    <source>
        <dbReference type="EMBL" id="GJM56292.1"/>
    </source>
</evidence>
<evidence type="ECO:0000313" key="2">
    <source>
        <dbReference type="Proteomes" id="UP001055025"/>
    </source>
</evidence>
<organism evidence="1 2">
    <name type="scientific">Granulimonas faecalis</name>
    <dbReference type="NCBI Taxonomy" id="2894155"/>
    <lineage>
        <taxon>Bacteria</taxon>
        <taxon>Bacillati</taxon>
        <taxon>Actinomycetota</taxon>
        <taxon>Coriobacteriia</taxon>
        <taxon>Coriobacteriales</taxon>
        <taxon>Kribbibacteriaceae</taxon>
        <taxon>Granulimonas</taxon>
    </lineage>
</organism>
<gene>
    <name evidence="1" type="ORF">ATOP_19470</name>
</gene>
<reference evidence="1" key="1">
    <citation type="journal article" date="2022" name="Int. J. Syst. Evol. Microbiol.">
        <title>Granulimonas faecalis gen. nov., sp. nov., and Leptogranulimonas caecicola gen. nov., sp. nov., novel lactate-producing Atopobiaceae bacteria isolated from mouse intestines, and an emended description of the family Atopobiaceae.</title>
        <authorList>
            <person name="Morinaga K."/>
            <person name="Kusada H."/>
            <person name="Sakamoto S."/>
            <person name="Murakami T."/>
            <person name="Toyoda A."/>
            <person name="Mori H."/>
            <person name="Meng X.Y."/>
            <person name="Takashino M."/>
            <person name="Murotomi K."/>
            <person name="Tamaki H."/>
        </authorList>
    </citation>
    <scope>NUCLEOTIDE SEQUENCE</scope>
    <source>
        <strain evidence="1">OPF53</strain>
    </source>
</reference>